<dbReference type="InterPro" id="IPR009057">
    <property type="entry name" value="Homeodomain-like_sf"/>
</dbReference>
<dbReference type="RefSeq" id="WP_158947115.1">
    <property type="nucleotide sequence ID" value="NZ_CP046400.1"/>
</dbReference>
<dbReference type="Gene3D" id="1.10.357.10">
    <property type="entry name" value="Tetracycline Repressor, domain 2"/>
    <property type="match status" value="1"/>
</dbReference>
<dbReference type="PANTHER" id="PTHR43479">
    <property type="entry name" value="ACREF/ENVCD OPERON REPRESSOR-RELATED"/>
    <property type="match status" value="1"/>
</dbReference>
<name>A0A6I6JCS5_9BACT</name>
<evidence type="ECO:0000256" key="1">
    <source>
        <dbReference type="ARBA" id="ARBA00023125"/>
    </source>
</evidence>
<keyword evidence="1" id="KW-0238">DNA-binding</keyword>
<protein>
    <submittedName>
        <fullName evidence="4">DUF1956 domain-containing protein</fullName>
    </submittedName>
</protein>
<evidence type="ECO:0000259" key="3">
    <source>
        <dbReference type="Pfam" id="PF09209"/>
    </source>
</evidence>
<evidence type="ECO:0000313" key="4">
    <source>
        <dbReference type="EMBL" id="QGY39891.1"/>
    </source>
</evidence>
<dbReference type="Pfam" id="PF00440">
    <property type="entry name" value="TetR_N"/>
    <property type="match status" value="1"/>
</dbReference>
<dbReference type="GO" id="GO:0003677">
    <property type="term" value="F:DNA binding"/>
    <property type="evidence" value="ECO:0007669"/>
    <property type="project" value="UniProtKB-KW"/>
</dbReference>
<reference evidence="4 5" key="1">
    <citation type="submission" date="2019-11" db="EMBL/GenBank/DDBJ databases">
        <authorList>
            <person name="Zheng R.K."/>
            <person name="Sun C.M."/>
        </authorList>
    </citation>
    <scope>NUCLEOTIDE SEQUENCE [LARGE SCALE GENOMIC DNA]</scope>
    <source>
        <strain evidence="4 5">SRB007</strain>
    </source>
</reference>
<dbReference type="SUPFAM" id="SSF46689">
    <property type="entry name" value="Homeodomain-like"/>
    <property type="match status" value="1"/>
</dbReference>
<dbReference type="InterPro" id="IPR015292">
    <property type="entry name" value="Tscrpt_reg_YbiH_C"/>
</dbReference>
<dbReference type="Gene3D" id="1.10.10.60">
    <property type="entry name" value="Homeodomain-like"/>
    <property type="match status" value="1"/>
</dbReference>
<sequence length="233" mass="26416">MGLEATTTRDKLFLAGISVFAQYGYAGARVREICKRADSSNMNAINYYFGGKEKLYQAILELMFAELGNRMRLLGSSENNKTPEERLCDLVRSYCAMLFAGGEVGSEILAIFNNEMAQPSEFLNELIDKHMVGQNEAILDLVGELIGKDAPRWLLQDSAVSVFSQIIYYSSTWVVYRRVHPDHPGMEAYHQHLAEHVCRFSLAGLREMKHAFEANALIAPNWNPRRTLCKRNE</sequence>
<evidence type="ECO:0000313" key="5">
    <source>
        <dbReference type="Proteomes" id="UP000428328"/>
    </source>
</evidence>
<dbReference type="InterPro" id="IPR036271">
    <property type="entry name" value="Tet_transcr_reg_TetR-rel_C_sf"/>
</dbReference>
<dbReference type="PANTHER" id="PTHR43479:SF11">
    <property type="entry name" value="ACREF_ENVCD OPERON REPRESSOR-RELATED"/>
    <property type="match status" value="1"/>
</dbReference>
<dbReference type="KEGG" id="psel:GM415_07050"/>
<dbReference type="EMBL" id="CP046400">
    <property type="protein sequence ID" value="QGY39891.1"/>
    <property type="molecule type" value="Genomic_DNA"/>
</dbReference>
<keyword evidence="5" id="KW-1185">Reference proteome</keyword>
<dbReference type="InterPro" id="IPR001647">
    <property type="entry name" value="HTH_TetR"/>
</dbReference>
<dbReference type="SUPFAM" id="SSF48498">
    <property type="entry name" value="Tetracyclin repressor-like, C-terminal domain"/>
    <property type="match status" value="1"/>
</dbReference>
<feature type="domain" description="Transcription regulator YbiH C-terminal" evidence="3">
    <location>
        <begin position="83"/>
        <end position="205"/>
    </location>
</feature>
<dbReference type="Pfam" id="PF09209">
    <property type="entry name" value="CecR_C"/>
    <property type="match status" value="1"/>
</dbReference>
<dbReference type="InterPro" id="IPR050624">
    <property type="entry name" value="HTH-type_Tx_Regulator"/>
</dbReference>
<gene>
    <name evidence="4" type="ORF">GM415_07050</name>
</gene>
<feature type="domain" description="HTH tetR-type" evidence="2">
    <location>
        <begin position="15"/>
        <end position="59"/>
    </location>
</feature>
<dbReference type="Proteomes" id="UP000428328">
    <property type="component" value="Chromosome"/>
</dbReference>
<dbReference type="AlphaFoldDB" id="A0A6I6JCS5"/>
<evidence type="ECO:0000259" key="2">
    <source>
        <dbReference type="Pfam" id="PF00440"/>
    </source>
</evidence>
<accession>A0A6I6JCS5</accession>
<organism evidence="4 5">
    <name type="scientific">Pseudodesulfovibrio cashew</name>
    <dbReference type="NCBI Taxonomy" id="2678688"/>
    <lineage>
        <taxon>Bacteria</taxon>
        <taxon>Pseudomonadati</taxon>
        <taxon>Thermodesulfobacteriota</taxon>
        <taxon>Desulfovibrionia</taxon>
        <taxon>Desulfovibrionales</taxon>
        <taxon>Desulfovibrionaceae</taxon>
    </lineage>
</organism>
<proteinExistence type="predicted"/>